<evidence type="ECO:0000313" key="2">
    <source>
        <dbReference type="Proteomes" id="UP000839052"/>
    </source>
</evidence>
<name>A0ABM8YXF3_9PROT</name>
<reference evidence="1 2" key="1">
    <citation type="submission" date="2021-10" db="EMBL/GenBank/DDBJ databases">
        <authorList>
            <person name="Koch H."/>
        </authorList>
    </citation>
    <scope>NUCLEOTIDE SEQUENCE [LARGE SCALE GENOMIC DNA]</scope>
    <source>
        <strain evidence="1">6680</strain>
    </source>
</reference>
<accession>A0ABM8YXF3</accession>
<sequence>MTSDCVDITGMNGDIAQVLLWPYMVHPDDENKRERLGAFLLAKMAIDTEYEICKDTLRRLVEAAEIGVGQDIENAVAGGCMAGDVLLILLEMAASNVKDGGLDKACHVVSTMYDTPKKGVAKGFKDGRGKDYKAGRDTVRSNWMKYRAVAHLWASHLIQLRDAEENGIRNDLSKWLDDRELASLAHSLQNRASQLKPPRNSLPILSDASLKIMGAPLVPLRPPALSEHTLEALKNFTPRIRE</sequence>
<protein>
    <submittedName>
        <fullName evidence="1">Uncharacterized protein</fullName>
    </submittedName>
</protein>
<dbReference type="EMBL" id="OU912926">
    <property type="protein sequence ID" value="CAG9932216.1"/>
    <property type="molecule type" value="Genomic_DNA"/>
</dbReference>
<gene>
    <name evidence="1" type="ORF">NTG6680_0963</name>
</gene>
<dbReference type="RefSeq" id="WP_239796186.1">
    <property type="nucleotide sequence ID" value="NZ_OU912926.1"/>
</dbReference>
<proteinExistence type="predicted"/>
<evidence type="ECO:0000313" key="1">
    <source>
        <dbReference type="EMBL" id="CAG9932216.1"/>
    </source>
</evidence>
<dbReference type="Proteomes" id="UP000839052">
    <property type="component" value="Chromosome"/>
</dbReference>
<keyword evidence="2" id="KW-1185">Reference proteome</keyword>
<organism evidence="1 2">
    <name type="scientific">Candidatus Nitrotoga arctica</name>
    <dbReference type="NCBI Taxonomy" id="453162"/>
    <lineage>
        <taxon>Bacteria</taxon>
        <taxon>Pseudomonadati</taxon>
        <taxon>Pseudomonadota</taxon>
        <taxon>Betaproteobacteria</taxon>
        <taxon>Nitrosomonadales</taxon>
        <taxon>Gallionellaceae</taxon>
        <taxon>Candidatus Nitrotoga</taxon>
    </lineage>
</organism>